<keyword evidence="2" id="KW-1185">Reference proteome</keyword>
<accession>A0A8J3Y057</accession>
<dbReference type="AlphaFoldDB" id="A0A8J3Y057"/>
<evidence type="ECO:0000313" key="2">
    <source>
        <dbReference type="Proteomes" id="UP000605992"/>
    </source>
</evidence>
<dbReference type="EMBL" id="BOOR01000063">
    <property type="protein sequence ID" value="GII58369.1"/>
    <property type="molecule type" value="Genomic_DNA"/>
</dbReference>
<name>A0A8J3Y057_9ACTN</name>
<sequence>MSDIHGARLLGRLLWGLAYQRRPGTLVVIGPQHLDSSPFDAEPADPIALVPSHLTTLPARAATSLRLRGSPTVLREWAVDVARAGGQPGR</sequence>
<gene>
    <name evidence="1" type="ORF">Pth03_67580</name>
</gene>
<organism evidence="1 2">
    <name type="scientific">Planotetraspora thailandica</name>
    <dbReference type="NCBI Taxonomy" id="487172"/>
    <lineage>
        <taxon>Bacteria</taxon>
        <taxon>Bacillati</taxon>
        <taxon>Actinomycetota</taxon>
        <taxon>Actinomycetes</taxon>
        <taxon>Streptosporangiales</taxon>
        <taxon>Streptosporangiaceae</taxon>
        <taxon>Planotetraspora</taxon>
    </lineage>
</organism>
<protein>
    <submittedName>
        <fullName evidence="1">Uncharacterized protein</fullName>
    </submittedName>
</protein>
<evidence type="ECO:0000313" key="1">
    <source>
        <dbReference type="EMBL" id="GII58369.1"/>
    </source>
</evidence>
<comment type="caution">
    <text evidence="1">The sequence shown here is derived from an EMBL/GenBank/DDBJ whole genome shotgun (WGS) entry which is preliminary data.</text>
</comment>
<proteinExistence type="predicted"/>
<dbReference type="RefSeq" id="WP_203948464.1">
    <property type="nucleotide sequence ID" value="NZ_BOOR01000063.1"/>
</dbReference>
<dbReference type="Proteomes" id="UP000605992">
    <property type="component" value="Unassembled WGS sequence"/>
</dbReference>
<reference evidence="1" key="1">
    <citation type="submission" date="2021-01" db="EMBL/GenBank/DDBJ databases">
        <title>Whole genome shotgun sequence of Planotetraspora thailandica NBRC 104271.</title>
        <authorList>
            <person name="Komaki H."/>
            <person name="Tamura T."/>
        </authorList>
    </citation>
    <scope>NUCLEOTIDE SEQUENCE</scope>
    <source>
        <strain evidence="1">NBRC 104271</strain>
    </source>
</reference>